<reference evidence="2" key="1">
    <citation type="submission" date="2023-08" db="EMBL/GenBank/DDBJ databases">
        <authorList>
            <person name="Chen Y."/>
            <person name="Shah S."/>
            <person name="Dougan E. K."/>
            <person name="Thang M."/>
            <person name="Chan C."/>
        </authorList>
    </citation>
    <scope>NUCLEOTIDE SEQUENCE</scope>
</reference>
<evidence type="ECO:0000313" key="2">
    <source>
        <dbReference type="EMBL" id="CAJ1385868.1"/>
    </source>
</evidence>
<dbReference type="EMBL" id="CAUJNA010001293">
    <property type="protein sequence ID" value="CAJ1385868.1"/>
    <property type="molecule type" value="Genomic_DNA"/>
</dbReference>
<comment type="caution">
    <text evidence="2">The sequence shown here is derived from an EMBL/GenBank/DDBJ whole genome shotgun (WGS) entry which is preliminary data.</text>
</comment>
<dbReference type="CDD" id="cd23799">
    <property type="entry name" value="UBCc_UBE2J"/>
    <property type="match status" value="1"/>
</dbReference>
<dbReference type="Gene3D" id="3.10.110.10">
    <property type="entry name" value="Ubiquitin Conjugating Enzyme"/>
    <property type="match status" value="1"/>
</dbReference>
<dbReference type="Pfam" id="PF00179">
    <property type="entry name" value="UQ_con"/>
    <property type="match status" value="1"/>
</dbReference>
<dbReference type="FunFam" id="3.10.110.10:FF:000109">
    <property type="entry name" value="Ubiquitin-conjugating enzyme E2 J2-like"/>
    <property type="match status" value="1"/>
</dbReference>
<gene>
    <name evidence="2" type="ORF">EVOR1521_LOCUS12368</name>
</gene>
<dbReference type="SMART" id="SM00212">
    <property type="entry name" value="UBCc"/>
    <property type="match status" value="1"/>
</dbReference>
<dbReference type="AlphaFoldDB" id="A0AA36IFM0"/>
<name>A0AA36IFM0_9DINO</name>
<protein>
    <recommendedName>
        <fullName evidence="1">UBC core domain-containing protein</fullName>
    </recommendedName>
</protein>
<accession>A0AA36IFM0</accession>
<dbReference type="Proteomes" id="UP001178507">
    <property type="component" value="Unassembled WGS sequence"/>
</dbReference>
<dbReference type="InterPro" id="IPR000608">
    <property type="entry name" value="UBC"/>
</dbReference>
<evidence type="ECO:0000259" key="1">
    <source>
        <dbReference type="PROSITE" id="PS50127"/>
    </source>
</evidence>
<dbReference type="PROSITE" id="PS50127">
    <property type="entry name" value="UBC_2"/>
    <property type="match status" value="1"/>
</dbReference>
<proteinExistence type="predicted"/>
<dbReference type="InterPro" id="IPR050113">
    <property type="entry name" value="Ub_conjugating_enzyme"/>
</dbReference>
<dbReference type="SUPFAM" id="SSF54495">
    <property type="entry name" value="UBC-like"/>
    <property type="match status" value="1"/>
</dbReference>
<evidence type="ECO:0000313" key="3">
    <source>
        <dbReference type="Proteomes" id="UP001178507"/>
    </source>
</evidence>
<organism evidence="2 3">
    <name type="scientific">Effrenium voratum</name>
    <dbReference type="NCBI Taxonomy" id="2562239"/>
    <lineage>
        <taxon>Eukaryota</taxon>
        <taxon>Sar</taxon>
        <taxon>Alveolata</taxon>
        <taxon>Dinophyceae</taxon>
        <taxon>Suessiales</taxon>
        <taxon>Symbiodiniaceae</taxon>
        <taxon>Effrenium</taxon>
    </lineage>
</organism>
<feature type="domain" description="UBC core" evidence="1">
    <location>
        <begin position="5"/>
        <end position="166"/>
    </location>
</feature>
<dbReference type="PANTHER" id="PTHR24067">
    <property type="entry name" value="UBIQUITIN-CONJUGATING ENZYME E2"/>
    <property type="match status" value="1"/>
</dbReference>
<sequence length="358" mass="40121">MADKAALTRLRREYAIIQQSQKTPHIVARPSESNMLVWHFVLHDLPAETPYRGGVYEGKLAFPREYPLKPPAIYMITPSGRFEVNTRLCLSMSDFHPESWNPSWRIESILVGLVSFMLDPSEPRTTGGLHSSEQRRRDFALQSFAANVARPEFRQLFPAALWSCKVTENDYQQILELECRHLVPFLPFSAECPDLSPYLLELPRCSLGGGCSVAALRNLRADSDLGFLSIHEIDASSARALIVFNDVQLPDEESLQQIRAAGPASAVNWILRARPAEVHQAVIMQADAGNEWSVLWHAEVQQVAVPAVKAYYSHVCSRQGAGAALSFESEWTPFKRVRVLRECMPSASKNSSAWQDAC</sequence>
<keyword evidence="3" id="KW-1185">Reference proteome</keyword>
<dbReference type="InterPro" id="IPR016135">
    <property type="entry name" value="UBQ-conjugating_enzyme/RWD"/>
</dbReference>